<evidence type="ECO:0000256" key="1">
    <source>
        <dbReference type="SAM" id="MobiDB-lite"/>
    </source>
</evidence>
<comment type="caution">
    <text evidence="2">The sequence shown here is derived from an EMBL/GenBank/DDBJ whole genome shotgun (WGS) entry which is preliminary data.</text>
</comment>
<dbReference type="Proteomes" id="UP000321484">
    <property type="component" value="Unassembled WGS sequence"/>
</dbReference>
<reference evidence="2 3" key="1">
    <citation type="submission" date="2019-07" db="EMBL/GenBank/DDBJ databases">
        <title>Whole genome shotgun sequence of Actinotalea fermentans NBRC 105374.</title>
        <authorList>
            <person name="Hosoyama A."/>
            <person name="Uohara A."/>
            <person name="Ohji S."/>
            <person name="Ichikawa N."/>
        </authorList>
    </citation>
    <scope>NUCLEOTIDE SEQUENCE [LARGE SCALE GENOMIC DNA]</scope>
    <source>
        <strain evidence="2 3">NBRC 105374</strain>
    </source>
</reference>
<dbReference type="InterPro" id="IPR011044">
    <property type="entry name" value="Quino_amine_DH_bsu"/>
</dbReference>
<accession>A0A511Z1X5</accession>
<dbReference type="InterPro" id="IPR011042">
    <property type="entry name" value="6-blade_b-propeller_TolB-like"/>
</dbReference>
<gene>
    <name evidence="2" type="ORF">AFE02nite_31890</name>
</gene>
<dbReference type="AlphaFoldDB" id="A0A511Z1X5"/>
<name>A0A511Z1X5_9CELL</name>
<evidence type="ECO:0000313" key="2">
    <source>
        <dbReference type="EMBL" id="GEN81455.1"/>
    </source>
</evidence>
<organism evidence="2 3">
    <name type="scientific">Actinotalea fermentans</name>
    <dbReference type="NCBI Taxonomy" id="43671"/>
    <lineage>
        <taxon>Bacteria</taxon>
        <taxon>Bacillati</taxon>
        <taxon>Actinomycetota</taxon>
        <taxon>Actinomycetes</taxon>
        <taxon>Micrococcales</taxon>
        <taxon>Cellulomonadaceae</taxon>
        <taxon>Actinotalea</taxon>
    </lineage>
</organism>
<dbReference type="Gene3D" id="2.120.10.30">
    <property type="entry name" value="TolB, C-terminal domain"/>
    <property type="match status" value="1"/>
</dbReference>
<dbReference type="EMBL" id="BJYK01000012">
    <property type="protein sequence ID" value="GEN81455.1"/>
    <property type="molecule type" value="Genomic_DNA"/>
</dbReference>
<feature type="region of interest" description="Disordered" evidence="1">
    <location>
        <begin position="172"/>
        <end position="205"/>
    </location>
</feature>
<dbReference type="SUPFAM" id="SSF50969">
    <property type="entry name" value="YVTN repeat-like/Quinoprotein amine dehydrogenase"/>
    <property type="match status" value="1"/>
</dbReference>
<keyword evidence="3" id="KW-1185">Reference proteome</keyword>
<sequence>MSVAPDDRDVAWRSAADHVVQDEDGTAIAQSQALWAAAVAASFPLGGDIRCDGAAFGPARLPDGRVVHRPVVAVVAEDPVRALKACRAAWGRFQRVDVDGIEDPDDGEGEAPDPFGDPALVGGQVLVGLDTRRDLEPLPHRAWACLLILAEELRAYGCAPCSISSVVMLPGDEPEAVGRDGRGTPASHRRPEPGEEVQESMDPPSWLPAFHRVERPRVGLPAGPVPFVMVVRGWVFAWDPQEGLLTLPGREEEVFGRVTITWECLSADGTVLHYERAARPDHGDPPAGCVRYDLATGQKRLVSSGPDVAVAVGGWPRLRHDWRSEPQRLVIVRSADEDPNAARALPLTDQLMGDLSGPGAQFSPDGTALLTSHAGAEGHHVAVTDAASGTTHRFEGVQASGSASWSPDGTRCLVSWGPQQVLDVRTGQRTSLNGHRFRSDDVPGRGEARALGWLDDDGVLVRQSYGRRVRLSYQPLHAGVRFPILDLPTPGAAAYDAPVYLASQIVRSTPESVGFLGP</sequence>
<evidence type="ECO:0000313" key="3">
    <source>
        <dbReference type="Proteomes" id="UP000321484"/>
    </source>
</evidence>
<protein>
    <submittedName>
        <fullName evidence="2">Uncharacterized protein</fullName>
    </submittedName>
</protein>
<proteinExistence type="predicted"/>